<keyword evidence="3" id="KW-0378">Hydrolase</keyword>
<dbReference type="PANTHER" id="PTHR17224">
    <property type="entry name" value="PEPTIDYL-TRNA HYDROLASE"/>
    <property type="match status" value="1"/>
</dbReference>
<organism evidence="6">
    <name type="scientific">marine metagenome</name>
    <dbReference type="NCBI Taxonomy" id="408172"/>
    <lineage>
        <taxon>unclassified sequences</taxon>
        <taxon>metagenomes</taxon>
        <taxon>ecological metagenomes</taxon>
    </lineage>
</organism>
<dbReference type="SUPFAM" id="SSF53178">
    <property type="entry name" value="Peptidyl-tRNA hydrolase-like"/>
    <property type="match status" value="1"/>
</dbReference>
<dbReference type="FunFam" id="3.40.50.1470:FF:000001">
    <property type="entry name" value="Peptidyl-tRNA hydrolase"/>
    <property type="match status" value="1"/>
</dbReference>
<dbReference type="InterPro" id="IPR001328">
    <property type="entry name" value="Pept_tRNA_hydro"/>
</dbReference>
<dbReference type="EC" id="3.1.1.29" evidence="1"/>
<dbReference type="CDD" id="cd00462">
    <property type="entry name" value="PTH"/>
    <property type="match status" value="1"/>
</dbReference>
<dbReference type="GO" id="GO:0004045">
    <property type="term" value="F:peptidyl-tRNA hydrolase activity"/>
    <property type="evidence" value="ECO:0007669"/>
    <property type="project" value="UniProtKB-EC"/>
</dbReference>
<gene>
    <name evidence="6" type="ORF">METZ01_LOCUS35405</name>
</gene>
<dbReference type="InterPro" id="IPR036416">
    <property type="entry name" value="Pept_tRNA_hydro_sf"/>
</dbReference>
<dbReference type="AlphaFoldDB" id="A0A381QT77"/>
<proteinExistence type="inferred from homology"/>
<dbReference type="EMBL" id="UINC01001512">
    <property type="protein sequence ID" value="SUZ82551.1"/>
    <property type="molecule type" value="Genomic_DNA"/>
</dbReference>
<sequence length="183" mass="20304">MILGLGNPGSRYELTRHNAGFLALDNLADKYKIKLAQHKYNSLYGEGKIDGLPVILAKPMTYMNESGKAVKALLSAFNLSPGKFLVIHDDIDLPLGKIKTKFKGGDGGQLGIRSTIETLRTQEFCRVRIGVDRPEDREDIVDHVLSSFTEEESSLLNDAINQAVHKIEAALKELNKRNNPTEE</sequence>
<dbReference type="GO" id="GO:0000049">
    <property type="term" value="F:tRNA binding"/>
    <property type="evidence" value="ECO:0007669"/>
    <property type="project" value="UniProtKB-KW"/>
</dbReference>
<name>A0A381QT77_9ZZZZ</name>
<dbReference type="Pfam" id="PF01195">
    <property type="entry name" value="Pept_tRNA_hydro"/>
    <property type="match status" value="1"/>
</dbReference>
<keyword evidence="2" id="KW-0820">tRNA-binding</keyword>
<protein>
    <recommendedName>
        <fullName evidence="1">peptidyl-tRNA hydrolase</fullName>
        <ecNumber evidence="1">3.1.1.29</ecNumber>
    </recommendedName>
</protein>
<accession>A0A381QT77</accession>
<comment type="similarity">
    <text evidence="5">Belongs to the PTH family.</text>
</comment>
<dbReference type="Gene3D" id="3.40.50.1470">
    <property type="entry name" value="Peptidyl-tRNA hydrolase"/>
    <property type="match status" value="1"/>
</dbReference>
<dbReference type="PANTHER" id="PTHR17224:SF1">
    <property type="entry name" value="PEPTIDYL-TRNA HYDROLASE"/>
    <property type="match status" value="1"/>
</dbReference>
<reference evidence="6" key="1">
    <citation type="submission" date="2018-05" db="EMBL/GenBank/DDBJ databases">
        <authorList>
            <person name="Lanie J.A."/>
            <person name="Ng W.-L."/>
            <person name="Kazmierczak K.M."/>
            <person name="Andrzejewski T.M."/>
            <person name="Davidsen T.M."/>
            <person name="Wayne K.J."/>
            <person name="Tettelin H."/>
            <person name="Glass J.I."/>
            <person name="Rusch D."/>
            <person name="Podicherti R."/>
            <person name="Tsui H.-C.T."/>
            <person name="Winkler M.E."/>
        </authorList>
    </citation>
    <scope>NUCLEOTIDE SEQUENCE</scope>
</reference>
<dbReference type="HAMAP" id="MF_00083">
    <property type="entry name" value="Pept_tRNA_hydro_bact"/>
    <property type="match status" value="1"/>
</dbReference>
<dbReference type="InterPro" id="IPR018171">
    <property type="entry name" value="Pept_tRNA_hydro_CS"/>
</dbReference>
<dbReference type="PROSITE" id="PS01195">
    <property type="entry name" value="PEPT_TRNA_HYDROL_1"/>
    <property type="match status" value="1"/>
</dbReference>
<evidence type="ECO:0000256" key="4">
    <source>
        <dbReference type="ARBA" id="ARBA00022884"/>
    </source>
</evidence>
<dbReference type="NCBIfam" id="TIGR00447">
    <property type="entry name" value="pth"/>
    <property type="match status" value="1"/>
</dbReference>
<evidence type="ECO:0000256" key="5">
    <source>
        <dbReference type="ARBA" id="ARBA00038063"/>
    </source>
</evidence>
<evidence type="ECO:0000256" key="2">
    <source>
        <dbReference type="ARBA" id="ARBA00022555"/>
    </source>
</evidence>
<evidence type="ECO:0000256" key="1">
    <source>
        <dbReference type="ARBA" id="ARBA00013260"/>
    </source>
</evidence>
<keyword evidence="4" id="KW-0694">RNA-binding</keyword>
<evidence type="ECO:0000313" key="6">
    <source>
        <dbReference type="EMBL" id="SUZ82551.1"/>
    </source>
</evidence>
<evidence type="ECO:0000256" key="3">
    <source>
        <dbReference type="ARBA" id="ARBA00022801"/>
    </source>
</evidence>